<dbReference type="PANTHER" id="PTHR38459:SF5">
    <property type="entry name" value="CELL WALL TEICHOIC ACID GLYCOSYLATION PROTEIN GTCA"/>
    <property type="match status" value="1"/>
</dbReference>
<evidence type="ECO:0000313" key="8">
    <source>
        <dbReference type="EMBL" id="MBJ7632159.1"/>
    </source>
</evidence>
<evidence type="ECO:0000259" key="7">
    <source>
        <dbReference type="Pfam" id="PF04138"/>
    </source>
</evidence>
<evidence type="ECO:0000313" key="9">
    <source>
        <dbReference type="EMBL" id="MBJ7638157.1"/>
    </source>
</evidence>
<proteinExistence type="inferred from homology"/>
<feature type="transmembrane region" description="Helical" evidence="6">
    <location>
        <begin position="12"/>
        <end position="31"/>
    </location>
</feature>
<evidence type="ECO:0000313" key="10">
    <source>
        <dbReference type="Proteomes" id="UP000728106"/>
    </source>
</evidence>
<comment type="caution">
    <text evidence="9">The sequence shown here is derived from an EMBL/GenBank/DDBJ whole genome shotgun (WGS) entry which is preliminary data.</text>
</comment>
<dbReference type="EMBL" id="JAAOCP010000002">
    <property type="protein sequence ID" value="MBJ7638157.1"/>
    <property type="molecule type" value="Genomic_DNA"/>
</dbReference>
<accession>A0A4Z0RCD2</accession>
<name>A0A4Z0RCD2_WEICO</name>
<keyword evidence="3 6" id="KW-0812">Transmembrane</keyword>
<dbReference type="InterPro" id="IPR007267">
    <property type="entry name" value="GtrA_DPMS_TM"/>
</dbReference>
<sequence>MFARFEKYKALILYGIFGVTTTIINVVSYALLLFIGINVQIAVVVSWLLAVIVAYFTNRVWVFNSGAVTKLELLREFISFMLARLATLVVEMVIIWFGVQLLNQDPIVWKIIDNIVVIILNYIISKLIVFKIRKI</sequence>
<feature type="domain" description="GtrA/DPMS transmembrane" evidence="7">
    <location>
        <begin position="14"/>
        <end position="130"/>
    </location>
</feature>
<reference evidence="9" key="1">
    <citation type="submission" date="2020-02" db="EMBL/GenBank/DDBJ databases">
        <authorList>
            <person name="Fontana A."/>
            <person name="Patrone V."/>
            <person name="Morelli L."/>
        </authorList>
    </citation>
    <scope>NUCLEOTIDE SEQUENCE</scope>
    <source>
        <strain evidence="8">CCUG 30943</strain>
        <strain evidence="9">CCUG 43002</strain>
    </source>
</reference>
<feature type="transmembrane region" description="Helical" evidence="6">
    <location>
        <begin position="77"/>
        <end position="99"/>
    </location>
</feature>
<feature type="transmembrane region" description="Helical" evidence="6">
    <location>
        <begin position="111"/>
        <end position="130"/>
    </location>
</feature>
<feature type="transmembrane region" description="Helical" evidence="6">
    <location>
        <begin position="37"/>
        <end position="56"/>
    </location>
</feature>
<protein>
    <submittedName>
        <fullName evidence="9">GtrA family protein</fullName>
    </submittedName>
</protein>
<comment type="similarity">
    <text evidence="2">Belongs to the GtrA family.</text>
</comment>
<comment type="subcellular location">
    <subcellularLocation>
        <location evidence="1">Membrane</location>
        <topology evidence="1">Multi-pass membrane protein</topology>
    </subcellularLocation>
</comment>
<organism evidence="9 10">
    <name type="scientific">Weissella confusa</name>
    <name type="common">Lactobacillus confusus</name>
    <dbReference type="NCBI Taxonomy" id="1583"/>
    <lineage>
        <taxon>Bacteria</taxon>
        <taxon>Bacillati</taxon>
        <taxon>Bacillota</taxon>
        <taxon>Bacilli</taxon>
        <taxon>Lactobacillales</taxon>
        <taxon>Lactobacillaceae</taxon>
        <taxon>Weissella</taxon>
    </lineage>
</organism>
<dbReference type="AlphaFoldDB" id="A0A4Z0RCD2"/>
<dbReference type="RefSeq" id="WP_003608827.1">
    <property type="nucleotide sequence ID" value="NZ_ALXH01000129.1"/>
</dbReference>
<dbReference type="GO" id="GO:0000271">
    <property type="term" value="P:polysaccharide biosynthetic process"/>
    <property type="evidence" value="ECO:0007669"/>
    <property type="project" value="InterPro"/>
</dbReference>
<dbReference type="Proteomes" id="UP000808038">
    <property type="component" value="Unassembled WGS sequence"/>
</dbReference>
<evidence type="ECO:0000256" key="4">
    <source>
        <dbReference type="ARBA" id="ARBA00022989"/>
    </source>
</evidence>
<evidence type="ECO:0000256" key="3">
    <source>
        <dbReference type="ARBA" id="ARBA00022692"/>
    </source>
</evidence>
<dbReference type="EMBL" id="JAAOCX010000003">
    <property type="protein sequence ID" value="MBJ7632159.1"/>
    <property type="molecule type" value="Genomic_DNA"/>
</dbReference>
<dbReference type="PANTHER" id="PTHR38459">
    <property type="entry name" value="PROPHAGE BACTOPRENOL-LINKED GLUCOSE TRANSLOCASE HOMOLOG"/>
    <property type="match status" value="1"/>
</dbReference>
<keyword evidence="5 6" id="KW-0472">Membrane</keyword>
<evidence type="ECO:0000256" key="6">
    <source>
        <dbReference type="SAM" id="Phobius"/>
    </source>
</evidence>
<evidence type="ECO:0000256" key="5">
    <source>
        <dbReference type="ARBA" id="ARBA00023136"/>
    </source>
</evidence>
<keyword evidence="10" id="KW-1185">Reference proteome</keyword>
<reference evidence="9 10" key="2">
    <citation type="journal article" date="2021" name="Int. J. Food Microbiol.">
        <title>Safety demonstration of a microbial species for use in the food chain: Weissella confusa.</title>
        <authorList>
            <person name="Bourdichon F."/>
            <person name="Patrone V."/>
            <person name="Fontana A."/>
            <person name="Milani G."/>
            <person name="Morelli L."/>
        </authorList>
    </citation>
    <scope>NUCLEOTIDE SEQUENCE [LARGE SCALE GENOMIC DNA]</scope>
    <source>
        <strain evidence="8">CCUG 30943</strain>
        <strain evidence="9 10">CCUG 43002</strain>
    </source>
</reference>
<evidence type="ECO:0000256" key="1">
    <source>
        <dbReference type="ARBA" id="ARBA00004141"/>
    </source>
</evidence>
<gene>
    <name evidence="9" type="ORF">HAU20_01960</name>
    <name evidence="8" type="ORF">HAU43_03460</name>
</gene>
<dbReference type="GO" id="GO:0005886">
    <property type="term" value="C:plasma membrane"/>
    <property type="evidence" value="ECO:0007669"/>
    <property type="project" value="TreeGrafter"/>
</dbReference>
<keyword evidence="4 6" id="KW-1133">Transmembrane helix</keyword>
<dbReference type="Pfam" id="PF04138">
    <property type="entry name" value="GtrA_DPMS_TM"/>
    <property type="match status" value="1"/>
</dbReference>
<dbReference type="Proteomes" id="UP000728106">
    <property type="component" value="Unassembled WGS sequence"/>
</dbReference>
<dbReference type="InterPro" id="IPR051401">
    <property type="entry name" value="GtrA_CellWall_Glycosyl"/>
</dbReference>
<evidence type="ECO:0000256" key="2">
    <source>
        <dbReference type="ARBA" id="ARBA00009399"/>
    </source>
</evidence>